<dbReference type="AlphaFoldDB" id="A0A1Y6L9I1"/>
<evidence type="ECO:0000313" key="2">
    <source>
        <dbReference type="Proteomes" id="UP000215453"/>
    </source>
</evidence>
<name>A0A1Y6L9I1_ZYMTR</name>
<evidence type="ECO:0000313" key="1">
    <source>
        <dbReference type="EMBL" id="SMY21154.1"/>
    </source>
</evidence>
<gene>
    <name evidence="1" type="ORF">ZT1A5_G2591</name>
</gene>
<reference evidence="1 2" key="1">
    <citation type="submission" date="2016-10" db="EMBL/GenBank/DDBJ databases">
        <authorList>
            <person name="Varghese N."/>
        </authorList>
    </citation>
    <scope>NUCLEOTIDE SEQUENCE [LARGE SCALE GENOMIC DNA]</scope>
</reference>
<protein>
    <submittedName>
        <fullName evidence="1">Uncharacterized protein</fullName>
    </submittedName>
</protein>
<accession>A0A1Y6L9I1</accession>
<dbReference type="Proteomes" id="UP000215453">
    <property type="component" value="Chromosome 2"/>
</dbReference>
<dbReference type="EMBL" id="LT882677">
    <property type="protein sequence ID" value="SMY21154.1"/>
    <property type="molecule type" value="Genomic_DNA"/>
</dbReference>
<proteinExistence type="predicted"/>
<organism evidence="1 2">
    <name type="scientific">Zymoseptoria tritici ST99CH_1A5</name>
    <dbReference type="NCBI Taxonomy" id="1276529"/>
    <lineage>
        <taxon>Eukaryota</taxon>
        <taxon>Fungi</taxon>
        <taxon>Dikarya</taxon>
        <taxon>Ascomycota</taxon>
        <taxon>Pezizomycotina</taxon>
        <taxon>Dothideomycetes</taxon>
        <taxon>Dothideomycetidae</taxon>
        <taxon>Mycosphaerellales</taxon>
        <taxon>Mycosphaerellaceae</taxon>
        <taxon>Zymoseptoria</taxon>
    </lineage>
</organism>
<sequence length="428" mass="49144">MPLSPGKLRYELELMPLRIYGTRTHLFAEATMVDSMPRIDRPVFVCYHPEACFAHGLKNAVTVQHIERIRCMISSLGFNMTTPSASLVRLNRSRPPKEKKTREIRYQSQLTAKGEKGDDTIDTEQDSSFRWTRTNRYDDLEKLLSRYCKEVLTGTPADMDDIPEHLHHHLDYVYDIYMAAKAPAFASFRHTAALLRTLPPTDEMKWLTMCVGPDVVTLLRSPLADALVDSKIVPALHSLLQELKKERNTSSNARLHPRLRHILQRGCITVPSQKEMTTICARLRWAAKMYKIEQASSEKQMKEASRKRETRAQSFDAAKFIKDLGENGWRGMGGYANANPYRQVAGRIKAYNKYQDQDENVVRNGAGVVQSQKNHRLQDSPELHKWHEEILEEMKKADGDEMAFARYLKGFLIIPMHQRMIPAKYAGV</sequence>